<evidence type="ECO:0000259" key="6">
    <source>
        <dbReference type="Pfam" id="PF04932"/>
    </source>
</evidence>
<dbReference type="Pfam" id="PF04932">
    <property type="entry name" value="Wzy_C"/>
    <property type="match status" value="1"/>
</dbReference>
<evidence type="ECO:0000313" key="8">
    <source>
        <dbReference type="Proteomes" id="UP001060919"/>
    </source>
</evidence>
<evidence type="ECO:0000256" key="2">
    <source>
        <dbReference type="ARBA" id="ARBA00022692"/>
    </source>
</evidence>
<evidence type="ECO:0000256" key="5">
    <source>
        <dbReference type="SAM" id="Phobius"/>
    </source>
</evidence>
<evidence type="ECO:0000313" key="7">
    <source>
        <dbReference type="EMBL" id="BDS09655.1"/>
    </source>
</evidence>
<evidence type="ECO:0000256" key="3">
    <source>
        <dbReference type="ARBA" id="ARBA00022989"/>
    </source>
</evidence>
<evidence type="ECO:0000256" key="1">
    <source>
        <dbReference type="ARBA" id="ARBA00004141"/>
    </source>
</evidence>
<keyword evidence="8" id="KW-1185">Reference proteome</keyword>
<feature type="domain" description="O-antigen ligase-related" evidence="6">
    <location>
        <begin position="171"/>
        <end position="324"/>
    </location>
</feature>
<dbReference type="Proteomes" id="UP001060919">
    <property type="component" value="Chromosome"/>
</dbReference>
<sequence>MIFFFNKVLLPFGLQYSILLTPFFIYYLHQKDGLNKLRLPFILLGIYSLIHLCIGVVIKDFMISTTIMVSLIIYVATFFQYYKSSIYVDAIIKKLTQLNFGFTLLALLSLISNQFVGIFWYLVPFTAGYQVIPRLKLFELEASHYSLMLLPLFFYYFWLVLKKLDRTNVLLFLSLALSLTLSFSLGVIAVVVLSISLVLLIHALRFIRFKATRNKLGGLILIAGLGLFLLFILFPDNPLLFRIHNILSGADTSGRGRTYEAFEIGWQVLQVNNPYFGIGLGQFKIIGREILIYYYQFSGTPQVARLPNCMAETLVVYGGIGFALKLLFQCFLFLKFKVYNNIYQLSLFLGIFIYQFTGSYLFNSMEYIIWVMAIYPKFSSFHCAHYFKS</sequence>
<feature type="transmembrane region" description="Helical" evidence="5">
    <location>
        <begin position="181"/>
        <end position="204"/>
    </location>
</feature>
<dbReference type="AlphaFoldDB" id="A0A915VMK7"/>
<keyword evidence="4 5" id="KW-0472">Membrane</keyword>
<keyword evidence="3 5" id="KW-1133">Transmembrane helix</keyword>
<feature type="transmembrane region" description="Helical" evidence="5">
    <location>
        <begin position="144"/>
        <end position="161"/>
    </location>
</feature>
<name>A0A915VMK7_9BACT</name>
<dbReference type="KEGG" id="aup:AsAng_0003590"/>
<reference evidence="7" key="1">
    <citation type="submission" date="2022-09" db="EMBL/GenBank/DDBJ databases">
        <title>Aureispira anguillicida sp. nov., isolated from Leptocephalus of Japanese eel Anguilla japonica.</title>
        <authorList>
            <person name="Yuasa K."/>
            <person name="Mekata T."/>
            <person name="Ikunari K."/>
        </authorList>
    </citation>
    <scope>NUCLEOTIDE SEQUENCE</scope>
    <source>
        <strain evidence="7">EL160426</strain>
    </source>
</reference>
<keyword evidence="2 5" id="KW-0812">Transmembrane</keyword>
<protein>
    <recommendedName>
        <fullName evidence="6">O-antigen ligase-related domain-containing protein</fullName>
    </recommendedName>
</protein>
<feature type="transmembrane region" description="Helical" evidence="5">
    <location>
        <begin position="65"/>
        <end position="82"/>
    </location>
</feature>
<organism evidence="7 8">
    <name type="scientific">Aureispira anguillae</name>
    <dbReference type="NCBI Taxonomy" id="2864201"/>
    <lineage>
        <taxon>Bacteria</taxon>
        <taxon>Pseudomonadati</taxon>
        <taxon>Bacteroidota</taxon>
        <taxon>Saprospiria</taxon>
        <taxon>Saprospirales</taxon>
        <taxon>Saprospiraceae</taxon>
        <taxon>Aureispira</taxon>
    </lineage>
</organism>
<feature type="transmembrane region" description="Helical" evidence="5">
    <location>
        <begin position="216"/>
        <end position="234"/>
    </location>
</feature>
<dbReference type="InterPro" id="IPR007016">
    <property type="entry name" value="O-antigen_ligase-rel_domated"/>
</dbReference>
<feature type="transmembrane region" description="Helical" evidence="5">
    <location>
        <begin position="102"/>
        <end position="123"/>
    </location>
</feature>
<dbReference type="EMBL" id="AP026867">
    <property type="protein sequence ID" value="BDS09655.1"/>
    <property type="molecule type" value="Genomic_DNA"/>
</dbReference>
<comment type="subcellular location">
    <subcellularLocation>
        <location evidence="1">Membrane</location>
        <topology evidence="1">Multi-pass membrane protein</topology>
    </subcellularLocation>
</comment>
<gene>
    <name evidence="7" type="ORF">AsAng_0003590</name>
</gene>
<dbReference type="RefSeq" id="WP_264791025.1">
    <property type="nucleotide sequence ID" value="NZ_AP026867.1"/>
</dbReference>
<accession>A0A915VMK7</accession>
<dbReference type="GO" id="GO:0016020">
    <property type="term" value="C:membrane"/>
    <property type="evidence" value="ECO:0007669"/>
    <property type="project" value="UniProtKB-SubCell"/>
</dbReference>
<evidence type="ECO:0000256" key="4">
    <source>
        <dbReference type="ARBA" id="ARBA00023136"/>
    </source>
</evidence>
<feature type="transmembrane region" description="Helical" evidence="5">
    <location>
        <begin position="314"/>
        <end position="334"/>
    </location>
</feature>
<feature type="transmembrane region" description="Helical" evidence="5">
    <location>
        <begin position="12"/>
        <end position="29"/>
    </location>
</feature>
<feature type="transmembrane region" description="Helical" evidence="5">
    <location>
        <begin position="41"/>
        <end position="58"/>
    </location>
</feature>
<proteinExistence type="predicted"/>